<dbReference type="Pfam" id="PF10737">
    <property type="entry name" value="GerPC"/>
    <property type="match status" value="1"/>
</dbReference>
<organism evidence="2 3">
    <name type="scientific">Heyndrickxia camelliae</name>
    <dbReference type="NCBI Taxonomy" id="1707093"/>
    <lineage>
        <taxon>Bacteria</taxon>
        <taxon>Bacillati</taxon>
        <taxon>Bacillota</taxon>
        <taxon>Bacilli</taxon>
        <taxon>Bacillales</taxon>
        <taxon>Bacillaceae</taxon>
        <taxon>Heyndrickxia</taxon>
    </lineage>
</organism>
<keyword evidence="3" id="KW-1185">Reference proteome</keyword>
<dbReference type="InterPro" id="IPR019673">
    <property type="entry name" value="Spore_germination_GerPC"/>
</dbReference>
<reference evidence="2 3" key="1">
    <citation type="submission" date="2017-11" db="EMBL/GenBank/DDBJ databases">
        <title>Bacillus camelliae sp. nov., isolated from pu'er tea.</title>
        <authorList>
            <person name="Niu L."/>
        </authorList>
    </citation>
    <scope>NUCLEOTIDE SEQUENCE [LARGE SCALE GENOMIC DNA]</scope>
    <source>
        <strain evidence="2 3">7578-1</strain>
    </source>
</reference>
<proteinExistence type="predicted"/>
<dbReference type="Proteomes" id="UP000233440">
    <property type="component" value="Unassembled WGS sequence"/>
</dbReference>
<evidence type="ECO:0000256" key="1">
    <source>
        <dbReference type="SAM" id="Coils"/>
    </source>
</evidence>
<dbReference type="RefSeq" id="WP_101352378.1">
    <property type="nucleotide sequence ID" value="NZ_PIQO01000001.1"/>
</dbReference>
<dbReference type="EMBL" id="PIQO01000001">
    <property type="protein sequence ID" value="PKR86728.1"/>
    <property type="molecule type" value="Genomic_DNA"/>
</dbReference>
<accession>A0A2N3LQ42</accession>
<protein>
    <submittedName>
        <fullName evidence="2">Spore gernimation protein</fullName>
    </submittedName>
</protein>
<keyword evidence="1" id="KW-0175">Coiled coil</keyword>
<sequence>MVDIHAYIQQLYQYIHQQEKRITKFEKMVKELKTEVDSLKEKPPINVERLEYKFDQLKIERLDGTLNIGLNPADLSEKIEDMEIPNNNTNSASMVSEPAFKQELINRLNHYVGNDIHTVISDTEQQLGITLDQQYRDFIMDDLHKQIPQRVDHYLNILAGQNLGNMSKEELLNQVYQKMKTDIDQAIFMFISKLPNNINGGNTNGT</sequence>
<comment type="caution">
    <text evidence="2">The sequence shown here is derived from an EMBL/GenBank/DDBJ whole genome shotgun (WGS) entry which is preliminary data.</text>
</comment>
<gene>
    <name evidence="2" type="ORF">CWO92_01320</name>
</gene>
<feature type="coiled-coil region" evidence="1">
    <location>
        <begin position="15"/>
        <end position="42"/>
    </location>
</feature>
<dbReference type="OrthoDB" id="2991331at2"/>
<evidence type="ECO:0000313" key="2">
    <source>
        <dbReference type="EMBL" id="PKR86728.1"/>
    </source>
</evidence>
<dbReference type="AlphaFoldDB" id="A0A2N3LQ42"/>
<name>A0A2N3LQ42_9BACI</name>
<evidence type="ECO:0000313" key="3">
    <source>
        <dbReference type="Proteomes" id="UP000233440"/>
    </source>
</evidence>